<evidence type="ECO:0000256" key="6">
    <source>
        <dbReference type="ARBA" id="ARBA00022843"/>
    </source>
</evidence>
<dbReference type="ExpressionAtlas" id="A0A5F8AN99">
    <property type="expression patterns" value="baseline and differential"/>
</dbReference>
<comment type="subcellular location">
    <subcellularLocation>
        <location evidence="1">Cytoplasm</location>
    </subcellularLocation>
</comment>
<dbReference type="GO" id="GO:0005094">
    <property type="term" value="F:Rho GDP-dissociation inhibitor activity"/>
    <property type="evidence" value="ECO:0007669"/>
    <property type="project" value="Ensembl"/>
</dbReference>
<dbReference type="GO" id="GO:0001772">
    <property type="term" value="C:immunological synapse"/>
    <property type="evidence" value="ECO:0007669"/>
    <property type="project" value="Ensembl"/>
</dbReference>
<dbReference type="GeneTree" id="ENSGT00390000006233"/>
<evidence type="ECO:0000256" key="7">
    <source>
        <dbReference type="ARBA" id="ARBA00022990"/>
    </source>
</evidence>
<dbReference type="PANTHER" id="PTHR10980">
    <property type="entry name" value="RHO GDP-DISSOCIATION INHIBITOR"/>
    <property type="match status" value="1"/>
</dbReference>
<dbReference type="SUPFAM" id="SSF81296">
    <property type="entry name" value="E set domains"/>
    <property type="match status" value="1"/>
</dbReference>
<dbReference type="GO" id="GO:0005096">
    <property type="term" value="F:GTPase activator activity"/>
    <property type="evidence" value="ECO:0007669"/>
    <property type="project" value="UniProtKB-KW"/>
</dbReference>
<dbReference type="GO" id="GO:0035023">
    <property type="term" value="P:regulation of Rho protein signal transduction"/>
    <property type="evidence" value="ECO:0007669"/>
    <property type="project" value="Ensembl"/>
</dbReference>
<dbReference type="GO" id="GO:0005634">
    <property type="term" value="C:nucleus"/>
    <property type="evidence" value="ECO:0007669"/>
    <property type="project" value="Ensembl"/>
</dbReference>
<dbReference type="VEuPathDB" id="HostDB:ENSMMUG00000009949"/>
<dbReference type="InParanoid" id="A0A5F8AN99"/>
<dbReference type="Ensembl" id="ENSMMUT00000087235.1">
    <property type="protein sequence ID" value="ENSMMUP00000079404.1"/>
    <property type="gene ID" value="ENSMMUG00000009949.4"/>
</dbReference>
<feature type="region of interest" description="Disordered" evidence="12">
    <location>
        <begin position="1"/>
        <end position="25"/>
    </location>
</feature>
<evidence type="ECO:0000313" key="14">
    <source>
        <dbReference type="Proteomes" id="UP000006718"/>
    </source>
</evidence>
<dbReference type="GO" id="GO:0098685">
    <property type="term" value="C:Schaffer collateral - CA1 synapse"/>
    <property type="evidence" value="ECO:0007669"/>
    <property type="project" value="Ensembl"/>
</dbReference>
<name>A0A5F8AN99_MACMU</name>
<comment type="function">
    <text evidence="8">Controls Rho proteins homeostasis. Regulates the GDP/GTP exchange reaction of the Rho proteins by inhibiting the dissociation of GDP from them, and the subsequent binding of GTP to them. Retains Rho proteins such as CDC42, RAC1 and RHOA in an inactive cytosolic pool, regulating their stability and protecting them from degradation. Actively involved in the recycling and distribution of activated Rho GTPases in the cell, mediates extraction from membranes of both inactive and activated molecules due its exceptionally high affinity for prenylated forms. Through the modulation of Rho proteins, may play a role in cell motility regulation. In glioma cells, inhibits cell migration and invasion by mediating the signals of SEMA5A and PLXNB3 that lead to inactivation of RAC1.</text>
</comment>
<dbReference type="STRING" id="9544.ENSMMUP00000079404"/>
<keyword evidence="14" id="KW-1185">Reference proteome</keyword>
<dbReference type="FunCoup" id="A0A5F8AN99">
    <property type="interactions" value="2024"/>
</dbReference>
<organism evidence="13 14">
    <name type="scientific">Macaca mulatta</name>
    <name type="common">Rhesus macaque</name>
    <dbReference type="NCBI Taxonomy" id="9544"/>
    <lineage>
        <taxon>Eukaryota</taxon>
        <taxon>Metazoa</taxon>
        <taxon>Chordata</taxon>
        <taxon>Craniata</taxon>
        <taxon>Vertebrata</taxon>
        <taxon>Euteleostomi</taxon>
        <taxon>Mammalia</taxon>
        <taxon>Eutheria</taxon>
        <taxon>Euarchontoglires</taxon>
        <taxon>Primates</taxon>
        <taxon>Haplorrhini</taxon>
        <taxon>Catarrhini</taxon>
        <taxon>Cercopithecidae</taxon>
        <taxon>Cercopithecinae</taxon>
        <taxon>Macaca</taxon>
    </lineage>
</organism>
<dbReference type="Pfam" id="PF02115">
    <property type="entry name" value="Rho_GDI"/>
    <property type="match status" value="1"/>
</dbReference>
<keyword evidence="4" id="KW-0963">Cytoplasm</keyword>
<dbReference type="AlphaFoldDB" id="A0A5F8AN99"/>
<reference evidence="14" key="1">
    <citation type="journal article" date="2007" name="Science">
        <title>Evolutionary and biomedical insights from the rhesus macaque genome.</title>
        <authorList>
            <person name="Gibbs R.A."/>
            <person name="Rogers J."/>
            <person name="Katze M.G."/>
            <person name="Bumgarner R."/>
            <person name="Weinstock G.M."/>
            <person name="Mardis E.R."/>
            <person name="Remington K.A."/>
            <person name="Strausberg R.L."/>
            <person name="Venter J.C."/>
            <person name="Wilson R.K."/>
            <person name="Batzer M.A."/>
            <person name="Bustamante C.D."/>
            <person name="Eichler E.E."/>
            <person name="Hahn M.W."/>
            <person name="Hardison R.C."/>
            <person name="Makova K.D."/>
            <person name="Miller W."/>
            <person name="Milosavljevic A."/>
            <person name="Palermo R.E."/>
            <person name="Siepel A."/>
            <person name="Sikela J.M."/>
            <person name="Attaway T."/>
            <person name="Bell S."/>
            <person name="Bernard K.E."/>
            <person name="Buhay C.J."/>
            <person name="Chandrabose M.N."/>
            <person name="Dao M."/>
            <person name="Davis C."/>
            <person name="Delehaunty K.D."/>
            <person name="Ding Y."/>
            <person name="Dinh H.H."/>
            <person name="Dugan-Rocha S."/>
            <person name="Fulton L.A."/>
            <person name="Gabisi R.A."/>
            <person name="Garner T.T."/>
            <person name="Godfrey J."/>
            <person name="Hawes A.C."/>
            <person name="Hernandez J."/>
            <person name="Hines S."/>
            <person name="Holder M."/>
            <person name="Hume J."/>
            <person name="Jhangiani S.N."/>
            <person name="Joshi V."/>
            <person name="Khan Z.M."/>
            <person name="Kirkness E.F."/>
            <person name="Cree A."/>
            <person name="Fowler R.G."/>
            <person name="Lee S."/>
            <person name="Lewis L.R."/>
            <person name="Li Z."/>
            <person name="Liu Y.-S."/>
            <person name="Moore S.M."/>
            <person name="Muzny D."/>
            <person name="Nazareth L.V."/>
            <person name="Ngo D.N."/>
            <person name="Okwuonu G.O."/>
            <person name="Pai G."/>
            <person name="Parker D."/>
            <person name="Paul H.A."/>
            <person name="Pfannkoch C."/>
            <person name="Pohl C.S."/>
            <person name="Rogers Y.-H.C."/>
            <person name="Ruiz S.J."/>
            <person name="Sabo A."/>
            <person name="Santibanez J."/>
            <person name="Schneider B.W."/>
            <person name="Smith S.M."/>
            <person name="Sodergren E."/>
            <person name="Svatek A.F."/>
            <person name="Utterback T.R."/>
            <person name="Vattathil S."/>
            <person name="Warren W."/>
            <person name="White C.S."/>
            <person name="Chinwalla A.T."/>
            <person name="Feng Y."/>
            <person name="Halpern A.L."/>
            <person name="Hillier L.W."/>
            <person name="Huang X."/>
            <person name="Minx P."/>
            <person name="Nelson J.O."/>
            <person name="Pepin K.H."/>
            <person name="Qin X."/>
            <person name="Sutton G.G."/>
            <person name="Venter E."/>
            <person name="Walenz B.P."/>
            <person name="Wallis J.W."/>
            <person name="Worley K.C."/>
            <person name="Yang S.-P."/>
            <person name="Jones S.M."/>
            <person name="Marra M.A."/>
            <person name="Rocchi M."/>
            <person name="Schein J.E."/>
            <person name="Baertsch R."/>
            <person name="Clarke L."/>
            <person name="Csuros M."/>
            <person name="Glasscock J."/>
            <person name="Harris R.A."/>
            <person name="Havlak P."/>
            <person name="Jackson A.R."/>
            <person name="Jiang H."/>
            <person name="Liu Y."/>
            <person name="Messina D.N."/>
            <person name="Shen Y."/>
            <person name="Song H.X.-Z."/>
            <person name="Wylie T."/>
            <person name="Zhang L."/>
            <person name="Birney E."/>
            <person name="Han K."/>
            <person name="Konkel M.K."/>
            <person name="Lee J."/>
            <person name="Smit A.F.A."/>
            <person name="Ullmer B."/>
            <person name="Wang H."/>
            <person name="Xing J."/>
            <person name="Burhans R."/>
            <person name="Cheng Z."/>
            <person name="Karro J.E."/>
            <person name="Ma J."/>
            <person name="Raney B."/>
            <person name="She X."/>
            <person name="Cox M.J."/>
            <person name="Demuth J.P."/>
            <person name="Dumas L.J."/>
            <person name="Han S.-G."/>
            <person name="Hopkins J."/>
            <person name="Karimpour-Fard A."/>
            <person name="Kim Y.H."/>
            <person name="Pollack J.R."/>
            <person name="Vinar T."/>
            <person name="Addo-Quaye C."/>
            <person name="Degenhardt J."/>
            <person name="Denby A."/>
            <person name="Hubisz M.J."/>
            <person name="Indap A."/>
            <person name="Kosiol C."/>
            <person name="Lahn B.T."/>
            <person name="Lawson H.A."/>
            <person name="Marklein A."/>
            <person name="Nielsen R."/>
            <person name="Vallender E.J."/>
            <person name="Clark A.G."/>
            <person name="Ferguson B."/>
            <person name="Hernandez R.D."/>
            <person name="Hirani K."/>
            <person name="Kehrer-Sawatzki H."/>
            <person name="Kolb J."/>
            <person name="Patil S."/>
            <person name="Pu L.-L."/>
            <person name="Ren Y."/>
            <person name="Smith D.G."/>
            <person name="Wheeler D.A."/>
            <person name="Schenck I."/>
            <person name="Ball E.V."/>
            <person name="Chen R."/>
            <person name="Cooper D.N."/>
            <person name="Giardine B."/>
            <person name="Hsu F."/>
            <person name="Kent W.J."/>
            <person name="Lesk A."/>
            <person name="Nelson D.L."/>
            <person name="O'brien W.E."/>
            <person name="Pruefer K."/>
            <person name="Stenson P.D."/>
            <person name="Wallace J.C."/>
            <person name="Ke H."/>
            <person name="Liu X.-M."/>
            <person name="Wang P."/>
            <person name="Xiang A.P."/>
            <person name="Yang F."/>
            <person name="Barber G.P."/>
            <person name="Haussler D."/>
            <person name="Karolchik D."/>
            <person name="Kern A.D."/>
            <person name="Kuhn R.M."/>
            <person name="Smith K.E."/>
            <person name="Zwieg A.S."/>
        </authorList>
    </citation>
    <scope>NUCLEOTIDE SEQUENCE [LARGE SCALE GENOMIC DNA]</scope>
    <source>
        <strain evidence="14">17573</strain>
    </source>
</reference>
<accession>A0A5F8AN99</accession>
<keyword evidence="5" id="KW-1017">Isopeptide bond</keyword>
<dbReference type="Bgee" id="ENSMMUG00000009949">
    <property type="expression patterns" value="Expressed in superior frontal gyrus and 21 other cell types or tissues"/>
</dbReference>
<dbReference type="GO" id="GO:0032880">
    <property type="term" value="P:regulation of protein localization"/>
    <property type="evidence" value="ECO:0007669"/>
    <property type="project" value="Ensembl"/>
</dbReference>
<gene>
    <name evidence="13 15" type="primary">ARHGDIA</name>
</gene>
<feature type="compositionally biased region" description="Basic residues" evidence="12">
    <location>
        <begin position="10"/>
        <end position="20"/>
    </location>
</feature>
<protein>
    <recommendedName>
        <fullName evidence="9">Rho GDP-dissociation inhibitor 1</fullName>
    </recommendedName>
    <alternativeName>
        <fullName evidence="10">Rho-GDI alpha</fullName>
    </alternativeName>
</protein>
<dbReference type="FunFam" id="2.70.50.30:FF:000003">
    <property type="entry name" value="Rho GDP-dissociation inhibitor 1"/>
    <property type="match status" value="1"/>
</dbReference>
<evidence type="ECO:0000313" key="13">
    <source>
        <dbReference type="Ensembl" id="ENSMMUP00000079404.1"/>
    </source>
</evidence>
<keyword evidence="7" id="KW-0007">Acetylation</keyword>
<evidence type="ECO:0000256" key="12">
    <source>
        <dbReference type="SAM" id="MobiDB-lite"/>
    </source>
</evidence>
<evidence type="ECO:0000256" key="1">
    <source>
        <dbReference type="ARBA" id="ARBA00004496"/>
    </source>
</evidence>
<dbReference type="InterPro" id="IPR014756">
    <property type="entry name" value="Ig_E-set"/>
</dbReference>
<dbReference type="GO" id="GO:0005737">
    <property type="term" value="C:cytoplasm"/>
    <property type="evidence" value="ECO:0007669"/>
    <property type="project" value="UniProtKB-SubCell"/>
</dbReference>
<evidence type="ECO:0000256" key="10">
    <source>
        <dbReference type="ARBA" id="ARBA00041559"/>
    </source>
</evidence>
<comment type="subunit">
    <text evidence="11">Monomer. Interacts with FER. Interacts with PLXNB3. Forms a heterodimer with RAC1. Interacts with RHOA, the affinity is increased by three orders of magnitude when RHOA is prenylated. Interacts with PSMD10; the interaction increases ARHGDIA association with RHOA, leading to ARHGDIA-mediated inactivation of RHOA and ROCK and prolonged AKT activation. Interacts with KANK2; the interaction is direct and may regulate the interaction of ARHGDIA with RHOA, RAC1 and CDC42. Interacts with RHOC. Interacts with CDC42. Interacts with NGFR (via death domain); NGFR binding decreases the affinity for RHOA.</text>
</comment>
<keyword evidence="6" id="KW-0832">Ubl conjugation</keyword>
<reference evidence="13" key="3">
    <citation type="submission" date="2025-08" db="UniProtKB">
        <authorList>
            <consortium name="Ensembl"/>
        </authorList>
    </citation>
    <scope>IDENTIFICATION</scope>
    <source>
        <strain evidence="13">17573</strain>
    </source>
</reference>
<proteinExistence type="inferred from homology"/>
<dbReference type="InterPro" id="IPR024792">
    <property type="entry name" value="RhoGDI_dom_sf"/>
</dbReference>
<sequence>MSTRSTTSPRPRRASRRSRSWTRTTRACESTRRPCWAAWPFRQVSLGCGSPVTTRALQLSCRSPAPASTGGGEALTSCHSPDPNVPNVVVTGLTLVCSSAPGPLELDLTGDLESFKKQSFVLKEGVEYRIKISFRVNREIVSGMKYIQHTYRKGVKIDKTDYMVGSYGPRAEEYEFLTPVEEAPKGMLARGSYSIKSRFTDDDKTDHLSWEWNLTIKKDWKD</sequence>
<dbReference type="Proteomes" id="UP000006718">
    <property type="component" value="Chromosome 16"/>
</dbReference>
<dbReference type="OMA" id="HYTCKGR"/>
<dbReference type="GO" id="GO:0071526">
    <property type="term" value="P:semaphorin-plexin signaling pathway"/>
    <property type="evidence" value="ECO:0007669"/>
    <property type="project" value="Ensembl"/>
</dbReference>
<evidence type="ECO:0000256" key="3">
    <source>
        <dbReference type="ARBA" id="ARBA00022468"/>
    </source>
</evidence>
<reference evidence="13" key="4">
    <citation type="submission" date="2025-09" db="UniProtKB">
        <authorList>
            <consortium name="Ensembl"/>
        </authorList>
    </citation>
    <scope>IDENTIFICATION</scope>
    <source>
        <strain evidence="13">17573</strain>
    </source>
</reference>
<dbReference type="InterPro" id="IPR000406">
    <property type="entry name" value="Rho_GDI"/>
</dbReference>
<dbReference type="PRINTS" id="PR00492">
    <property type="entry name" value="RHOGDI"/>
</dbReference>
<evidence type="ECO:0000256" key="5">
    <source>
        <dbReference type="ARBA" id="ARBA00022499"/>
    </source>
</evidence>
<evidence type="ECO:0000313" key="15">
    <source>
        <dbReference type="VGNC" id="VGNC:70010"/>
    </source>
</evidence>
<reference evidence="13" key="2">
    <citation type="submission" date="2019-01" db="EMBL/GenBank/DDBJ databases">
        <authorList>
            <person name="Graves T."/>
            <person name="Eichler E.E."/>
            <person name="Wilson R.K."/>
        </authorList>
    </citation>
    <scope>NUCLEOTIDE SEQUENCE [LARGE SCALE GENOMIC DNA]</scope>
    <source>
        <strain evidence="13">17573</strain>
    </source>
</reference>
<evidence type="ECO:0000256" key="9">
    <source>
        <dbReference type="ARBA" id="ARBA00040620"/>
    </source>
</evidence>
<evidence type="ECO:0000256" key="8">
    <source>
        <dbReference type="ARBA" id="ARBA00037489"/>
    </source>
</evidence>
<dbReference type="SMR" id="A0A5F8AN99"/>
<comment type="similarity">
    <text evidence="2">Belongs to the Rho GDI family.</text>
</comment>
<dbReference type="GO" id="GO:0007266">
    <property type="term" value="P:Rho protein signal transduction"/>
    <property type="evidence" value="ECO:0007669"/>
    <property type="project" value="Ensembl"/>
</dbReference>
<evidence type="ECO:0000256" key="11">
    <source>
        <dbReference type="ARBA" id="ARBA00046570"/>
    </source>
</evidence>
<dbReference type="PANTHER" id="PTHR10980:SF9">
    <property type="entry name" value="RHO GDP-DISSOCIATION INHIBITOR 1"/>
    <property type="match status" value="1"/>
</dbReference>
<dbReference type="GO" id="GO:0098693">
    <property type="term" value="P:regulation of synaptic vesicle cycle"/>
    <property type="evidence" value="ECO:0007669"/>
    <property type="project" value="Ensembl"/>
</dbReference>
<dbReference type="VGNC" id="VGNC:70010">
    <property type="gene designation" value="ARHGDIA"/>
</dbReference>
<dbReference type="Gene3D" id="2.70.50.30">
    <property type="entry name" value="Coagulation Factor XIII, subunit A, domain 1"/>
    <property type="match status" value="1"/>
</dbReference>
<evidence type="ECO:0000256" key="2">
    <source>
        <dbReference type="ARBA" id="ARBA00009758"/>
    </source>
</evidence>
<evidence type="ECO:0000256" key="4">
    <source>
        <dbReference type="ARBA" id="ARBA00022490"/>
    </source>
</evidence>
<keyword evidence="3" id="KW-0343">GTPase activation</keyword>